<evidence type="ECO:0000313" key="4">
    <source>
        <dbReference type="EMBL" id="KAK0599320.1"/>
    </source>
</evidence>
<dbReference type="EMBL" id="JAUESC010000003">
    <property type="protein sequence ID" value="KAK0599320.1"/>
    <property type="molecule type" value="Genomic_DNA"/>
</dbReference>
<dbReference type="SUPFAM" id="SSF57756">
    <property type="entry name" value="Retrovirus zinc finger-like domains"/>
    <property type="match status" value="1"/>
</dbReference>
<comment type="caution">
    <text evidence="4">The sequence shown here is derived from an EMBL/GenBank/DDBJ whole genome shotgun (WGS) entry which is preliminary data.</text>
</comment>
<sequence length="440" mass="49929">MHKGKKGNFQKGKWKVPKENLKKSENFKKGETKFQKRGKSAGFKKDKTKLKCYNCGKQCHFARECIEPKKIVNSGATDHAARDRATFVEYRRISQGTRWIYVGNNSRVEVNGIGTCKLMMHGGQVLYLQDVLYAPGIRRNLVSVIVLLGLGYEPNFYGRKPSLTYLRPWGCAGYVHDPSNKYGKLGTRRKKCIFIRYSEHSKGYVLIGENSNGSVTEIESRDVNFLESEFPKRGEVDKDIRFYELDNLIKDSNLNTPLEVNADLSGTSVPSGSETPLEVNIDLLGLSVHNGSNDVMETALLDLPFRRSNCGNVPCRRFEIKRGAFMVVLHDADEPKNVNEALKSPNKELWINAMKEKMDSMKSNHVWDLVDLPSGRKAIGNKWVIRIKRKADGTVERHKARLIVKGYTQQEGIDYEETITPVVRFASVRLILAIITHMDL</sequence>
<dbReference type="InterPro" id="IPR001878">
    <property type="entry name" value="Znf_CCHC"/>
</dbReference>
<evidence type="ECO:0000313" key="5">
    <source>
        <dbReference type="Proteomes" id="UP001168877"/>
    </source>
</evidence>
<gene>
    <name evidence="4" type="ORF">LWI29_004233</name>
</gene>
<dbReference type="PANTHER" id="PTHR47592">
    <property type="entry name" value="PBF68 PROTEIN"/>
    <property type="match status" value="1"/>
</dbReference>
<dbReference type="Proteomes" id="UP001168877">
    <property type="component" value="Unassembled WGS sequence"/>
</dbReference>
<feature type="compositionally biased region" description="Basic residues" evidence="2">
    <location>
        <begin position="1"/>
        <end position="15"/>
    </location>
</feature>
<accession>A0AA39W0T6</accession>
<dbReference type="InterPro" id="IPR054722">
    <property type="entry name" value="PolX-like_BBD"/>
</dbReference>
<keyword evidence="1" id="KW-0863">Zinc-finger</keyword>
<protein>
    <recommendedName>
        <fullName evidence="3">CCHC-type domain-containing protein</fullName>
    </recommendedName>
</protein>
<evidence type="ECO:0000256" key="2">
    <source>
        <dbReference type="SAM" id="MobiDB-lite"/>
    </source>
</evidence>
<reference evidence="4" key="2">
    <citation type="submission" date="2023-06" db="EMBL/GenBank/DDBJ databases">
        <authorList>
            <person name="Swenson N.G."/>
            <person name="Wegrzyn J.L."/>
            <person name="Mcevoy S.L."/>
        </authorList>
    </citation>
    <scope>NUCLEOTIDE SEQUENCE</scope>
    <source>
        <strain evidence="4">NS2018</strain>
        <tissue evidence="4">Leaf</tissue>
    </source>
</reference>
<dbReference type="PROSITE" id="PS50158">
    <property type="entry name" value="ZF_CCHC"/>
    <property type="match status" value="1"/>
</dbReference>
<feature type="region of interest" description="Disordered" evidence="2">
    <location>
        <begin position="1"/>
        <end position="40"/>
    </location>
</feature>
<dbReference type="InterPro" id="IPR013103">
    <property type="entry name" value="RVT_2"/>
</dbReference>
<keyword evidence="1" id="KW-0479">Metal-binding</keyword>
<feature type="compositionally biased region" description="Basic and acidic residues" evidence="2">
    <location>
        <begin position="16"/>
        <end position="34"/>
    </location>
</feature>
<dbReference type="AlphaFoldDB" id="A0AA39W0T6"/>
<dbReference type="GO" id="GO:0008270">
    <property type="term" value="F:zinc ion binding"/>
    <property type="evidence" value="ECO:0007669"/>
    <property type="project" value="UniProtKB-KW"/>
</dbReference>
<dbReference type="InterPro" id="IPR036875">
    <property type="entry name" value="Znf_CCHC_sf"/>
</dbReference>
<dbReference type="Gene3D" id="4.10.60.10">
    <property type="entry name" value="Zinc finger, CCHC-type"/>
    <property type="match status" value="1"/>
</dbReference>
<name>A0AA39W0T6_ACESA</name>
<dbReference type="GO" id="GO:0003676">
    <property type="term" value="F:nucleic acid binding"/>
    <property type="evidence" value="ECO:0007669"/>
    <property type="project" value="InterPro"/>
</dbReference>
<evidence type="ECO:0000256" key="1">
    <source>
        <dbReference type="PROSITE-ProRule" id="PRU00047"/>
    </source>
</evidence>
<reference evidence="4" key="1">
    <citation type="journal article" date="2022" name="Plant J.">
        <title>Strategies of tolerance reflected in two North American maple genomes.</title>
        <authorList>
            <person name="McEvoy S.L."/>
            <person name="Sezen U.U."/>
            <person name="Trouern-Trend A."/>
            <person name="McMahon S.M."/>
            <person name="Schaberg P.G."/>
            <person name="Yang J."/>
            <person name="Wegrzyn J.L."/>
            <person name="Swenson N.G."/>
        </authorList>
    </citation>
    <scope>NUCLEOTIDE SEQUENCE</scope>
    <source>
        <strain evidence="4">NS2018</strain>
    </source>
</reference>
<dbReference type="InterPro" id="IPR057670">
    <property type="entry name" value="SH3_retrovirus"/>
</dbReference>
<keyword evidence="5" id="KW-1185">Reference proteome</keyword>
<feature type="domain" description="CCHC-type" evidence="3">
    <location>
        <begin position="51"/>
        <end position="65"/>
    </location>
</feature>
<dbReference type="Pfam" id="PF22936">
    <property type="entry name" value="Pol_BBD"/>
    <property type="match status" value="1"/>
</dbReference>
<dbReference type="Pfam" id="PF07727">
    <property type="entry name" value="RVT_2"/>
    <property type="match status" value="1"/>
</dbReference>
<dbReference type="PANTHER" id="PTHR47592:SF27">
    <property type="entry name" value="OS08G0421700 PROTEIN"/>
    <property type="match status" value="1"/>
</dbReference>
<keyword evidence="1" id="KW-0862">Zinc</keyword>
<proteinExistence type="predicted"/>
<evidence type="ECO:0000259" key="3">
    <source>
        <dbReference type="PROSITE" id="PS50158"/>
    </source>
</evidence>
<organism evidence="4 5">
    <name type="scientific">Acer saccharum</name>
    <name type="common">Sugar maple</name>
    <dbReference type="NCBI Taxonomy" id="4024"/>
    <lineage>
        <taxon>Eukaryota</taxon>
        <taxon>Viridiplantae</taxon>
        <taxon>Streptophyta</taxon>
        <taxon>Embryophyta</taxon>
        <taxon>Tracheophyta</taxon>
        <taxon>Spermatophyta</taxon>
        <taxon>Magnoliopsida</taxon>
        <taxon>eudicotyledons</taxon>
        <taxon>Gunneridae</taxon>
        <taxon>Pentapetalae</taxon>
        <taxon>rosids</taxon>
        <taxon>malvids</taxon>
        <taxon>Sapindales</taxon>
        <taxon>Sapindaceae</taxon>
        <taxon>Hippocastanoideae</taxon>
        <taxon>Acereae</taxon>
        <taxon>Acer</taxon>
    </lineage>
</organism>
<dbReference type="Pfam" id="PF25597">
    <property type="entry name" value="SH3_retrovirus"/>
    <property type="match status" value="1"/>
</dbReference>